<dbReference type="Gene3D" id="2.60.40.1610">
    <property type="entry name" value="Domain of unknown function DUF1254"/>
    <property type="match status" value="1"/>
</dbReference>
<sequence length="493" mass="54807">MKQKIKIKALLFTAIAAITLSSNQSATAQTSHFDELSKLPFPGGYPTKEAANQLQDELQFQRACQVYMWALPAMNMMSMRLASEKTFGDAYNIVPMWKDRPNANTIITTANPDVIYAMSYVDLKKDGPIVVDLPPQMQGLFDDMWHRSISDIGFAGPDAGKGGKYLLLPPDYKGNVPKGYFTFTSATNRVFIFVRGFFKGSDLAPTVASMEKLRIYPLAQKDNPAKMQFPNASAVKLDMDFPRDISYFENLAKFINEEPAAPEDFYMRGVAASIGIVKGKPFAPDDHMKTILQKGAEVGYKMAANVSLSSYGQIPGVRLYPDRQWETLFLSGSTTFDTPTHRSVDEQIAFFHKAYSMSPAMVVKMPGKGAQYVATFHDSEGEYFSGENSYMLYVPANAPAKNFWSIVLYDIETRSLLDNGQPFPAFASNNGQMKLNADGSADFFFGPAAPTDAKLNWIKTVPGKDFFPGLRFYAPTEGFFDKTWKPGDVVKVK</sequence>
<dbReference type="InterPro" id="IPR037049">
    <property type="entry name" value="DUF1214_C_sf"/>
</dbReference>
<dbReference type="PANTHER" id="PTHR36509:SF3">
    <property type="entry name" value="SIGNAL PEPTIDE PROTEIN"/>
    <property type="match status" value="1"/>
</dbReference>
<dbReference type="Pfam" id="PF06863">
    <property type="entry name" value="DUF1254"/>
    <property type="match status" value="1"/>
</dbReference>
<feature type="chain" id="PRO_5015675607" evidence="1">
    <location>
        <begin position="29"/>
        <end position="493"/>
    </location>
</feature>
<dbReference type="AlphaFoldDB" id="A0A2U1K2B3"/>
<dbReference type="Proteomes" id="UP000245618">
    <property type="component" value="Unassembled WGS sequence"/>
</dbReference>
<accession>A0A2U1K2B3</accession>
<dbReference type="OrthoDB" id="272779at2"/>
<dbReference type="InterPro" id="IPR010621">
    <property type="entry name" value="DUF1214"/>
</dbReference>
<feature type="signal peptide" evidence="1">
    <location>
        <begin position="1"/>
        <end position="28"/>
    </location>
</feature>
<name>A0A2U1K2B3_9FLAO</name>
<organism evidence="4 5">
    <name type="scientific">Flavobacterium laiguense</name>
    <dbReference type="NCBI Taxonomy" id="2169409"/>
    <lineage>
        <taxon>Bacteria</taxon>
        <taxon>Pseudomonadati</taxon>
        <taxon>Bacteroidota</taxon>
        <taxon>Flavobacteriia</taxon>
        <taxon>Flavobacteriales</taxon>
        <taxon>Flavobacteriaceae</taxon>
        <taxon>Flavobacterium</taxon>
    </lineage>
</organism>
<protein>
    <submittedName>
        <fullName evidence="4">DUF1254 domain-containing protein</fullName>
    </submittedName>
</protein>
<evidence type="ECO:0000259" key="3">
    <source>
        <dbReference type="Pfam" id="PF06863"/>
    </source>
</evidence>
<gene>
    <name evidence="4" type="ORF">DB891_02210</name>
</gene>
<proteinExistence type="predicted"/>
<dbReference type="SUPFAM" id="SSF160935">
    <property type="entry name" value="VPA0735-like"/>
    <property type="match status" value="1"/>
</dbReference>
<reference evidence="4 5" key="1">
    <citation type="submission" date="2018-04" db="EMBL/GenBank/DDBJ databases">
        <title>Flavobacterium sp. nov., isolated from glacier ice.</title>
        <authorList>
            <person name="Liu Q."/>
            <person name="Xin Y.-H."/>
        </authorList>
    </citation>
    <scope>NUCLEOTIDE SEQUENCE [LARGE SCALE GENOMIC DNA]</scope>
    <source>
        <strain evidence="4 5">LB2P30</strain>
    </source>
</reference>
<evidence type="ECO:0000256" key="1">
    <source>
        <dbReference type="SAM" id="SignalP"/>
    </source>
</evidence>
<evidence type="ECO:0000313" key="5">
    <source>
        <dbReference type="Proteomes" id="UP000245618"/>
    </source>
</evidence>
<feature type="domain" description="DUF1254" evidence="3">
    <location>
        <begin position="94"/>
        <end position="217"/>
    </location>
</feature>
<keyword evidence="5" id="KW-1185">Reference proteome</keyword>
<dbReference type="RefSeq" id="WP_116760122.1">
    <property type="nucleotide sequence ID" value="NZ_QCZH01000001.1"/>
</dbReference>
<dbReference type="Gene3D" id="2.60.120.600">
    <property type="entry name" value="Domain of unknown function DUF1214, C-terminal domain"/>
    <property type="match status" value="1"/>
</dbReference>
<dbReference type="PANTHER" id="PTHR36509">
    <property type="entry name" value="BLL3101 PROTEIN"/>
    <property type="match status" value="1"/>
</dbReference>
<evidence type="ECO:0000313" key="4">
    <source>
        <dbReference type="EMBL" id="PWA11641.1"/>
    </source>
</evidence>
<keyword evidence="1" id="KW-0732">Signal</keyword>
<feature type="domain" description="DUF1214" evidence="2">
    <location>
        <begin position="370"/>
        <end position="476"/>
    </location>
</feature>
<comment type="caution">
    <text evidence="4">The sequence shown here is derived from an EMBL/GenBank/DDBJ whole genome shotgun (WGS) entry which is preliminary data.</text>
</comment>
<dbReference type="InterPro" id="IPR010679">
    <property type="entry name" value="DUF1254"/>
</dbReference>
<dbReference type="InterPro" id="IPR037050">
    <property type="entry name" value="DUF1254_sf"/>
</dbReference>
<dbReference type="EMBL" id="QCZH01000001">
    <property type="protein sequence ID" value="PWA11641.1"/>
    <property type="molecule type" value="Genomic_DNA"/>
</dbReference>
<dbReference type="Pfam" id="PF06742">
    <property type="entry name" value="DUF1214"/>
    <property type="match status" value="1"/>
</dbReference>
<dbReference type="Gene3D" id="1.10.3360.10">
    <property type="entry name" value="VPA0735-like domain"/>
    <property type="match status" value="1"/>
</dbReference>
<evidence type="ECO:0000259" key="2">
    <source>
        <dbReference type="Pfam" id="PF06742"/>
    </source>
</evidence>